<keyword evidence="3" id="KW-1185">Reference proteome</keyword>
<dbReference type="EMBL" id="OU503043">
    <property type="protein sequence ID" value="CAI9766313.1"/>
    <property type="molecule type" value="Genomic_DNA"/>
</dbReference>
<dbReference type="PANTHER" id="PTHR12202:SF0">
    <property type="entry name" value="ESF1 HOMOLOG"/>
    <property type="match status" value="1"/>
</dbReference>
<feature type="region of interest" description="Disordered" evidence="1">
    <location>
        <begin position="106"/>
        <end position="130"/>
    </location>
</feature>
<evidence type="ECO:0000313" key="3">
    <source>
        <dbReference type="Proteomes" id="UP000834106"/>
    </source>
</evidence>
<accession>A0AAD1ZAZ2</accession>
<name>A0AAD1ZAZ2_9LAMI</name>
<dbReference type="Proteomes" id="UP000834106">
    <property type="component" value="Chromosome 8"/>
</dbReference>
<protein>
    <submittedName>
        <fullName evidence="2">Uncharacterized protein</fullName>
    </submittedName>
</protein>
<dbReference type="InterPro" id="IPR039754">
    <property type="entry name" value="Esf1"/>
</dbReference>
<feature type="compositionally biased region" description="Basic and acidic residues" evidence="1">
    <location>
        <begin position="115"/>
        <end position="130"/>
    </location>
</feature>
<evidence type="ECO:0000256" key="1">
    <source>
        <dbReference type="SAM" id="MobiDB-lite"/>
    </source>
</evidence>
<reference evidence="2" key="1">
    <citation type="submission" date="2023-05" db="EMBL/GenBank/DDBJ databases">
        <authorList>
            <person name="Huff M."/>
        </authorList>
    </citation>
    <scope>NUCLEOTIDE SEQUENCE</scope>
</reference>
<dbReference type="PANTHER" id="PTHR12202">
    <property type="entry name" value="ESF1 HOMOLOG"/>
    <property type="match status" value="1"/>
</dbReference>
<evidence type="ECO:0000313" key="2">
    <source>
        <dbReference type="EMBL" id="CAI9766313.1"/>
    </source>
</evidence>
<proteinExistence type="predicted"/>
<organism evidence="2 3">
    <name type="scientific">Fraxinus pennsylvanica</name>
    <dbReference type="NCBI Taxonomy" id="56036"/>
    <lineage>
        <taxon>Eukaryota</taxon>
        <taxon>Viridiplantae</taxon>
        <taxon>Streptophyta</taxon>
        <taxon>Embryophyta</taxon>
        <taxon>Tracheophyta</taxon>
        <taxon>Spermatophyta</taxon>
        <taxon>Magnoliopsida</taxon>
        <taxon>eudicotyledons</taxon>
        <taxon>Gunneridae</taxon>
        <taxon>Pentapetalae</taxon>
        <taxon>asterids</taxon>
        <taxon>lamiids</taxon>
        <taxon>Lamiales</taxon>
        <taxon>Oleaceae</taxon>
        <taxon>Oleeae</taxon>
        <taxon>Fraxinus</taxon>
    </lineage>
</organism>
<dbReference type="AlphaFoldDB" id="A0AAD1ZAZ2"/>
<gene>
    <name evidence="2" type="ORF">FPE_LOCUS13743</name>
</gene>
<sequence length="151" mass="16969">MSVSMAIPILFSQLDELELKDFLASDPSEADDNFDDNVVEDRSVKICTKKDMYCALVQSGDGGSDDNDEDNAQDMEVTFNTGLEDINEDVTDTEHEHVEQADDFFVEEETQLRGTKREKPNQEKVQEAEASRAELELLLADDTGMDNNLKL</sequence>
<dbReference type="GO" id="GO:0003723">
    <property type="term" value="F:RNA binding"/>
    <property type="evidence" value="ECO:0007669"/>
    <property type="project" value="TreeGrafter"/>
</dbReference>
<dbReference type="GO" id="GO:0006364">
    <property type="term" value="P:rRNA processing"/>
    <property type="evidence" value="ECO:0007669"/>
    <property type="project" value="InterPro"/>
</dbReference>